<dbReference type="SUPFAM" id="SSF52440">
    <property type="entry name" value="PreATP-grasp domain"/>
    <property type="match status" value="1"/>
</dbReference>
<dbReference type="GO" id="GO:0009113">
    <property type="term" value="P:purine nucleobase biosynthetic process"/>
    <property type="evidence" value="ECO:0007669"/>
    <property type="project" value="InterPro"/>
</dbReference>
<comment type="cofactor">
    <cofactor evidence="1">
        <name>Mn(2+)</name>
        <dbReference type="ChEBI" id="CHEBI:29035"/>
    </cofactor>
</comment>
<evidence type="ECO:0000259" key="14">
    <source>
        <dbReference type="PROSITE" id="PS50975"/>
    </source>
</evidence>
<evidence type="ECO:0000256" key="1">
    <source>
        <dbReference type="ARBA" id="ARBA00001936"/>
    </source>
</evidence>
<dbReference type="SMART" id="SM01210">
    <property type="entry name" value="GARS_C"/>
    <property type="match status" value="1"/>
</dbReference>
<dbReference type="PANTHER" id="PTHR43472">
    <property type="entry name" value="PHOSPHORIBOSYLAMINE--GLYCINE LIGASE"/>
    <property type="match status" value="1"/>
</dbReference>
<dbReference type="GO" id="GO:0005524">
    <property type="term" value="F:ATP binding"/>
    <property type="evidence" value="ECO:0007669"/>
    <property type="project" value="UniProtKB-UniRule"/>
</dbReference>
<evidence type="ECO:0000256" key="12">
    <source>
        <dbReference type="HAMAP-Rule" id="MF_00138"/>
    </source>
</evidence>
<keyword evidence="5 12" id="KW-0436">Ligase</keyword>
<dbReference type="PANTHER" id="PTHR43472:SF1">
    <property type="entry name" value="PHOSPHORIBOSYLAMINE--GLYCINE LIGASE, CHLOROPLASTIC"/>
    <property type="match status" value="1"/>
</dbReference>
<evidence type="ECO:0000256" key="2">
    <source>
        <dbReference type="ARBA" id="ARBA00001946"/>
    </source>
</evidence>
<organism evidence="15 16">
    <name type="scientific">Bibersteinia trehalosi Y31</name>
    <dbReference type="NCBI Taxonomy" id="1261658"/>
    <lineage>
        <taxon>Bacteria</taxon>
        <taxon>Pseudomonadati</taxon>
        <taxon>Pseudomonadota</taxon>
        <taxon>Gammaproteobacteria</taxon>
        <taxon>Pasteurellales</taxon>
        <taxon>Pasteurellaceae</taxon>
        <taxon>Bibersteinia</taxon>
    </lineage>
</organism>
<dbReference type="GO" id="GO:0004637">
    <property type="term" value="F:phosphoribosylamine-glycine ligase activity"/>
    <property type="evidence" value="ECO:0007669"/>
    <property type="project" value="UniProtKB-UniRule"/>
</dbReference>
<feature type="domain" description="ATP-grasp" evidence="14">
    <location>
        <begin position="109"/>
        <end position="312"/>
    </location>
</feature>
<dbReference type="InterPro" id="IPR000115">
    <property type="entry name" value="PRibGlycinamide_synth"/>
</dbReference>
<dbReference type="PROSITE" id="PS50975">
    <property type="entry name" value="ATP_GRASP"/>
    <property type="match status" value="1"/>
</dbReference>
<dbReference type="GO" id="GO:0046872">
    <property type="term" value="F:metal ion binding"/>
    <property type="evidence" value="ECO:0007669"/>
    <property type="project" value="InterPro"/>
</dbReference>
<dbReference type="InterPro" id="IPR020561">
    <property type="entry name" value="PRibGlycinamid_synth_ATP-grasp"/>
</dbReference>
<dbReference type="Gene3D" id="3.30.1490.20">
    <property type="entry name" value="ATP-grasp fold, A domain"/>
    <property type="match status" value="1"/>
</dbReference>
<dbReference type="EMBL" id="JACI01000001">
    <property type="protein sequence ID" value="OAQ15109.1"/>
    <property type="molecule type" value="Genomic_DNA"/>
</dbReference>
<proteinExistence type="inferred from homology"/>
<comment type="caution">
    <text evidence="15">The sequence shown here is derived from an EMBL/GenBank/DDBJ whole genome shotgun (WGS) entry which is preliminary data.</text>
</comment>
<sequence length="419" mass="45931">MNNVLVIGSGGREHDLAKAFERSPKVANVFVAPGNAGMPSSKIECVNIGITDFPALRQFVAENHITLTFVGPEVPLSEGIVDDFNAHHLPIVGPTQYAAQMESSKAFAKGVMDRANVPTASYQSFSAKELEKATAYLETQSMPIVIKQDGLAAGKGVVIAQTLTEAKDTVREMMVELNSPVVIEEFMTGEELSFFTLVNGEHIIPIGFARDYKRAYDNDEGLNTGGMGAYSPLQWVDSDIEQEIMENVLRPLLAQLVKEGTPYTGVLYAGLMQTPNGIKVIEFNARFGDPETQILLPLIETDFFDLVSAHLAKEHIEVKLSNKTSLGVIVAAEGYPQDYAKGMEIHFADDFPMENVCFAGVAEKDGKLIANGGRILMVTTQQDDLISARKAVYELLEKVKIEKSFYRRDIGFGKDLLRS</sequence>
<dbReference type="RefSeq" id="WP_064317928.1">
    <property type="nucleotide sequence ID" value="NZ_JACI01000001.1"/>
</dbReference>
<evidence type="ECO:0000256" key="9">
    <source>
        <dbReference type="ARBA" id="ARBA00038345"/>
    </source>
</evidence>
<dbReference type="NCBIfam" id="TIGR00877">
    <property type="entry name" value="purD"/>
    <property type="match status" value="1"/>
</dbReference>
<dbReference type="InterPro" id="IPR037123">
    <property type="entry name" value="PRibGlycinamide_synth_C_sf"/>
</dbReference>
<name>A0A179CYY4_BIBTR</name>
<comment type="similarity">
    <text evidence="9 12">Belongs to the GARS family.</text>
</comment>
<protein>
    <recommendedName>
        <fullName evidence="4 12">Phosphoribosylamine--glycine ligase</fullName>
        <ecNumber evidence="4 12">6.3.4.13</ecNumber>
    </recommendedName>
    <alternativeName>
        <fullName evidence="12">GARS</fullName>
    </alternativeName>
    <alternativeName>
        <fullName evidence="10 12">Glycinamide ribonucleotide synthetase</fullName>
    </alternativeName>
    <alternativeName>
        <fullName evidence="11 12">Phosphoribosylglycinamide synthetase</fullName>
    </alternativeName>
</protein>
<reference evidence="15 16" key="1">
    <citation type="submission" date="2014-01" db="EMBL/GenBank/DDBJ databases">
        <authorList>
            <person name="Zuccon D."/>
        </authorList>
    </citation>
    <scope>NUCLEOTIDE SEQUENCE [LARGE SCALE GENOMIC DNA]</scope>
    <source>
        <strain evidence="15 16">Y31</strain>
    </source>
</reference>
<comment type="catalytic activity">
    <reaction evidence="12">
        <text>5-phospho-beta-D-ribosylamine + glycine + ATP = N(1)-(5-phospho-beta-D-ribosyl)glycinamide + ADP + phosphate + H(+)</text>
        <dbReference type="Rhea" id="RHEA:17453"/>
        <dbReference type="ChEBI" id="CHEBI:15378"/>
        <dbReference type="ChEBI" id="CHEBI:30616"/>
        <dbReference type="ChEBI" id="CHEBI:43474"/>
        <dbReference type="ChEBI" id="CHEBI:57305"/>
        <dbReference type="ChEBI" id="CHEBI:58681"/>
        <dbReference type="ChEBI" id="CHEBI:143788"/>
        <dbReference type="ChEBI" id="CHEBI:456216"/>
        <dbReference type="EC" id="6.3.4.13"/>
    </reaction>
</comment>
<keyword evidence="7 12" id="KW-0658">Purine biosynthesis</keyword>
<dbReference type="HAMAP" id="MF_00138">
    <property type="entry name" value="GARS"/>
    <property type="match status" value="1"/>
</dbReference>
<dbReference type="InterPro" id="IPR020562">
    <property type="entry name" value="PRibGlycinamide_synth_N"/>
</dbReference>
<dbReference type="GO" id="GO:0006189">
    <property type="term" value="P:'de novo' IMP biosynthetic process"/>
    <property type="evidence" value="ECO:0007669"/>
    <property type="project" value="UniProtKB-UniRule"/>
</dbReference>
<dbReference type="Gene3D" id="3.30.470.20">
    <property type="entry name" value="ATP-grasp fold, B domain"/>
    <property type="match status" value="1"/>
</dbReference>
<dbReference type="PROSITE" id="PS00184">
    <property type="entry name" value="GARS"/>
    <property type="match status" value="1"/>
</dbReference>
<dbReference type="Pfam" id="PF02843">
    <property type="entry name" value="GARS_C"/>
    <property type="match status" value="1"/>
</dbReference>
<evidence type="ECO:0000256" key="11">
    <source>
        <dbReference type="ARBA" id="ARBA00042864"/>
    </source>
</evidence>
<dbReference type="EC" id="6.3.4.13" evidence="4 12"/>
<evidence type="ECO:0000256" key="7">
    <source>
        <dbReference type="ARBA" id="ARBA00022755"/>
    </source>
</evidence>
<accession>A0A179CYY4</accession>
<dbReference type="AlphaFoldDB" id="A0A179CYY4"/>
<dbReference type="Proteomes" id="UP000078358">
    <property type="component" value="Unassembled WGS sequence"/>
</dbReference>
<dbReference type="InterPro" id="IPR020560">
    <property type="entry name" value="PRibGlycinamide_synth_C-dom"/>
</dbReference>
<dbReference type="SMART" id="SM01209">
    <property type="entry name" value="GARS_A"/>
    <property type="match status" value="1"/>
</dbReference>
<comment type="pathway">
    <text evidence="3 12">Purine metabolism; IMP biosynthesis via de novo pathway; N(1)-(5-phospho-D-ribosyl)glycinamide from 5-phospho-alpha-D-ribose 1-diphosphate: step 2/2.</text>
</comment>
<evidence type="ECO:0000256" key="5">
    <source>
        <dbReference type="ARBA" id="ARBA00022598"/>
    </source>
</evidence>
<dbReference type="InterPro" id="IPR016185">
    <property type="entry name" value="PreATP-grasp_dom_sf"/>
</dbReference>
<dbReference type="Gene3D" id="3.90.600.10">
    <property type="entry name" value="Phosphoribosylglycinamide synthetase, C-terminal domain"/>
    <property type="match status" value="1"/>
</dbReference>
<evidence type="ECO:0000313" key="15">
    <source>
        <dbReference type="EMBL" id="OAQ15109.1"/>
    </source>
</evidence>
<dbReference type="InterPro" id="IPR011761">
    <property type="entry name" value="ATP-grasp"/>
</dbReference>
<keyword evidence="8 13" id="KW-0067">ATP-binding</keyword>
<evidence type="ECO:0000256" key="13">
    <source>
        <dbReference type="PROSITE-ProRule" id="PRU00409"/>
    </source>
</evidence>
<dbReference type="SUPFAM" id="SSF56059">
    <property type="entry name" value="Glutathione synthetase ATP-binding domain-like"/>
    <property type="match status" value="1"/>
</dbReference>
<evidence type="ECO:0000256" key="8">
    <source>
        <dbReference type="ARBA" id="ARBA00022840"/>
    </source>
</evidence>
<dbReference type="Pfam" id="PF02844">
    <property type="entry name" value="GARS_N"/>
    <property type="match status" value="1"/>
</dbReference>
<dbReference type="SUPFAM" id="SSF51246">
    <property type="entry name" value="Rudiment single hybrid motif"/>
    <property type="match status" value="1"/>
</dbReference>
<evidence type="ECO:0000256" key="10">
    <source>
        <dbReference type="ARBA" id="ARBA00042242"/>
    </source>
</evidence>
<dbReference type="InterPro" id="IPR013815">
    <property type="entry name" value="ATP_grasp_subdomain_1"/>
</dbReference>
<dbReference type="Pfam" id="PF01071">
    <property type="entry name" value="GARS_A"/>
    <property type="match status" value="1"/>
</dbReference>
<comment type="cofactor">
    <cofactor evidence="2">
        <name>Mg(2+)</name>
        <dbReference type="ChEBI" id="CHEBI:18420"/>
    </cofactor>
</comment>
<dbReference type="Gene3D" id="3.40.50.20">
    <property type="match status" value="1"/>
</dbReference>
<dbReference type="PATRIC" id="fig|1261658.3.peg.156"/>
<evidence type="ECO:0000313" key="16">
    <source>
        <dbReference type="Proteomes" id="UP000078358"/>
    </source>
</evidence>
<evidence type="ECO:0000256" key="6">
    <source>
        <dbReference type="ARBA" id="ARBA00022741"/>
    </source>
</evidence>
<dbReference type="UniPathway" id="UPA00074">
    <property type="reaction ID" value="UER00125"/>
</dbReference>
<gene>
    <name evidence="12" type="primary">purD</name>
    <name evidence="15" type="ORF">F480_00760</name>
</gene>
<dbReference type="InterPro" id="IPR011054">
    <property type="entry name" value="Rudment_hybrid_motif"/>
</dbReference>
<keyword evidence="6 13" id="KW-0547">Nucleotide-binding</keyword>
<evidence type="ECO:0000256" key="3">
    <source>
        <dbReference type="ARBA" id="ARBA00005174"/>
    </source>
</evidence>
<evidence type="ECO:0000256" key="4">
    <source>
        <dbReference type="ARBA" id="ARBA00013255"/>
    </source>
</evidence>
<dbReference type="InterPro" id="IPR020559">
    <property type="entry name" value="PRibGlycinamide_synth_CS"/>
</dbReference>